<dbReference type="HOGENOM" id="CLU_2465913_0_0_5"/>
<dbReference type="STRING" id="323098.Nwi_1631"/>
<sequence length="88" mass="9729">MTRNPFQELGDRVRAQAAATCEALGVDNLNEVRFSKPPGIEETFAKVKSATPDHVREGIIDAVYLIVAAETHDPRVLAIRRKLFGDPQ</sequence>
<dbReference type="Proteomes" id="UP000002531">
    <property type="component" value="Chromosome"/>
</dbReference>
<reference evidence="1 2" key="1">
    <citation type="journal article" date="2006" name="Appl. Environ. Microbiol.">
        <title>Genome sequence of the chemolithoautotrophic nitrite-oxidizing bacterium Nitrobacter winogradskyi Nb-255.</title>
        <authorList>
            <person name="Starkenburg S.R."/>
            <person name="Chain P.S."/>
            <person name="Sayavedra-Soto L.A."/>
            <person name="Hauser L."/>
            <person name="Land M.L."/>
            <person name="Larimer F.W."/>
            <person name="Malfatti S.A."/>
            <person name="Klotz M.G."/>
            <person name="Bottomley P.J."/>
            <person name="Arp D.J."/>
            <person name="Hickey W.J."/>
        </authorList>
    </citation>
    <scope>NUCLEOTIDE SEQUENCE [LARGE SCALE GENOMIC DNA]</scope>
    <source>
        <strain evidence="2">ATCC 25391 / DSM 10237 / CIP 104748 / NCIMB 11846 / Nb-255</strain>
    </source>
</reference>
<evidence type="ECO:0000313" key="2">
    <source>
        <dbReference type="Proteomes" id="UP000002531"/>
    </source>
</evidence>
<proteinExistence type="predicted"/>
<dbReference type="AlphaFoldDB" id="Q3SS49"/>
<gene>
    <name evidence="1" type="ordered locus">Nwi_1631</name>
</gene>
<keyword evidence="2" id="KW-1185">Reference proteome</keyword>
<evidence type="ECO:0000313" key="1">
    <source>
        <dbReference type="EMBL" id="ABA04892.1"/>
    </source>
</evidence>
<dbReference type="KEGG" id="nwi:Nwi_1631"/>
<organism evidence="1 2">
    <name type="scientific">Nitrobacter winogradskyi (strain ATCC 25391 / DSM 10237 / CIP 104748 / NCIMB 11846 / Nb-255)</name>
    <dbReference type="NCBI Taxonomy" id="323098"/>
    <lineage>
        <taxon>Bacteria</taxon>
        <taxon>Pseudomonadati</taxon>
        <taxon>Pseudomonadota</taxon>
        <taxon>Alphaproteobacteria</taxon>
        <taxon>Hyphomicrobiales</taxon>
        <taxon>Nitrobacteraceae</taxon>
        <taxon>Nitrobacter</taxon>
    </lineage>
</organism>
<accession>Q3SS49</accession>
<name>Q3SS49_NITWN</name>
<dbReference type="EMBL" id="CP000115">
    <property type="protein sequence ID" value="ABA04892.1"/>
    <property type="molecule type" value="Genomic_DNA"/>
</dbReference>
<protein>
    <submittedName>
        <fullName evidence="1">Uncharacterized protein</fullName>
    </submittedName>
</protein>